<dbReference type="OrthoDB" id="10427718at2759"/>
<dbReference type="EMBL" id="LK023318">
    <property type="protein sequence ID" value="CDS05984.1"/>
    <property type="molecule type" value="Genomic_DNA"/>
</dbReference>
<reference evidence="1" key="1">
    <citation type="journal article" date="2014" name="Genome Announc.">
        <title>De novo whole-genome sequence and genome annotation of Lichtheimia ramosa.</title>
        <authorList>
            <person name="Linde J."/>
            <person name="Schwartze V."/>
            <person name="Binder U."/>
            <person name="Lass-Florl C."/>
            <person name="Voigt K."/>
            <person name="Horn F."/>
        </authorList>
    </citation>
    <scope>NUCLEOTIDE SEQUENCE</scope>
    <source>
        <strain evidence="1">JMRC FSU:6197</strain>
    </source>
</reference>
<dbReference type="InterPro" id="IPR032675">
    <property type="entry name" value="LRR_dom_sf"/>
</dbReference>
<accession>A0A077WFR5</accession>
<evidence type="ECO:0008006" key="2">
    <source>
        <dbReference type="Google" id="ProtNLM"/>
    </source>
</evidence>
<organism evidence="1">
    <name type="scientific">Lichtheimia ramosa</name>
    <dbReference type="NCBI Taxonomy" id="688394"/>
    <lineage>
        <taxon>Eukaryota</taxon>
        <taxon>Fungi</taxon>
        <taxon>Fungi incertae sedis</taxon>
        <taxon>Mucoromycota</taxon>
        <taxon>Mucoromycotina</taxon>
        <taxon>Mucoromycetes</taxon>
        <taxon>Mucorales</taxon>
        <taxon>Lichtheimiaceae</taxon>
        <taxon>Lichtheimia</taxon>
    </lineage>
</organism>
<sequence length="410" mass="47654">MYPFPVKESLLQSRHLSTLVSLIINHPAMRSSDFTTLLSYTPNIEYLELSPIRKIPMSTIFTLCPKLTHVDLTFFDATTADNDIYPKDYMQYPAKAASDDDEEVYPGLRYYSDSHSYFDQSEYDMILRHQSTLEHVNVGYCHPSTFTPDWTTFNQCFLPNITLKHLVLPMYRQQEDSDLQYHDGYANWLNACQALVHLEFTTLWHAFGKSMLQTLQYQLPSLQRIDITLDPSIERESVLFINYMDLLQALVLRCDHSDTFNELQICLSGRYNPCNISLILSSVLKIRSLQRLTVRAKVYHYHLEEPNILAFVEELQFSLPRLTHLRLGYIFQLSVNVIHALATLYWIKSFAIGDDVINMNEAELLITTMGKNLKHLYFVNCELERDANDMIHLLSLARNYSVNCLINTCE</sequence>
<gene>
    <name evidence="1" type="ORF">LRAMOSA08512</name>
</gene>
<evidence type="ECO:0000313" key="1">
    <source>
        <dbReference type="EMBL" id="CDS05984.1"/>
    </source>
</evidence>
<proteinExistence type="predicted"/>
<dbReference type="SUPFAM" id="SSF52047">
    <property type="entry name" value="RNI-like"/>
    <property type="match status" value="1"/>
</dbReference>
<dbReference type="Gene3D" id="3.80.10.10">
    <property type="entry name" value="Ribonuclease Inhibitor"/>
    <property type="match status" value="1"/>
</dbReference>
<name>A0A077WFR5_9FUNG</name>
<protein>
    <recommendedName>
        <fullName evidence="2">F-box domain-containing protein</fullName>
    </recommendedName>
</protein>
<dbReference type="AlphaFoldDB" id="A0A077WFR5"/>